<dbReference type="EMBL" id="JBHUGI010000027">
    <property type="protein sequence ID" value="MFD1928505.1"/>
    <property type="molecule type" value="Genomic_DNA"/>
</dbReference>
<organism evidence="1 2">
    <name type="scientific">Sporosarcina siberiensis</name>
    <dbReference type="NCBI Taxonomy" id="1365606"/>
    <lineage>
        <taxon>Bacteria</taxon>
        <taxon>Bacillati</taxon>
        <taxon>Bacillota</taxon>
        <taxon>Bacilli</taxon>
        <taxon>Bacillales</taxon>
        <taxon>Caryophanaceae</taxon>
        <taxon>Sporosarcina</taxon>
    </lineage>
</organism>
<accession>A0ABW4SGF0</accession>
<comment type="caution">
    <text evidence="1">The sequence shown here is derived from an EMBL/GenBank/DDBJ whole genome shotgun (WGS) entry which is preliminary data.</text>
</comment>
<gene>
    <name evidence="1" type="ORF">ACFSFY_10630</name>
</gene>
<dbReference type="GO" id="GO:0008483">
    <property type="term" value="F:transaminase activity"/>
    <property type="evidence" value="ECO:0007669"/>
    <property type="project" value="UniProtKB-KW"/>
</dbReference>
<sequence>MLKKKLETYIMDNAVDHTIELPDVVKLYAEQHLLLPDNIAVEVNDIRYDVIELCNKETEEVIRTETAEFLNESMTYLKKNRDEFIFLESKSFELARIDAVALELDDVFETYTALFGLKVQKKFGPDFKQYLDEHLNGDGVKYSVSFSDADGLWDVNFALDYMKGFDEDISINKIVELMYSFVYNMIEALEDAQ</sequence>
<evidence type="ECO:0000313" key="2">
    <source>
        <dbReference type="Proteomes" id="UP001597218"/>
    </source>
</evidence>
<name>A0ABW4SGF0_9BACL</name>
<keyword evidence="1" id="KW-0808">Transferase</keyword>
<proteinExistence type="predicted"/>
<dbReference type="RefSeq" id="WP_381537909.1">
    <property type="nucleotide sequence ID" value="NZ_JBHUGI010000027.1"/>
</dbReference>
<evidence type="ECO:0000313" key="1">
    <source>
        <dbReference type="EMBL" id="MFD1928505.1"/>
    </source>
</evidence>
<protein>
    <submittedName>
        <fullName evidence="1">Branched-chain amino acid aminotransferase</fullName>
    </submittedName>
</protein>
<dbReference type="Proteomes" id="UP001597218">
    <property type="component" value="Unassembled WGS sequence"/>
</dbReference>
<keyword evidence="2" id="KW-1185">Reference proteome</keyword>
<reference evidence="2" key="1">
    <citation type="journal article" date="2019" name="Int. J. Syst. Evol. Microbiol.">
        <title>The Global Catalogue of Microorganisms (GCM) 10K type strain sequencing project: providing services to taxonomists for standard genome sequencing and annotation.</title>
        <authorList>
            <consortium name="The Broad Institute Genomics Platform"/>
            <consortium name="The Broad Institute Genome Sequencing Center for Infectious Disease"/>
            <person name="Wu L."/>
            <person name="Ma J."/>
        </authorList>
    </citation>
    <scope>NUCLEOTIDE SEQUENCE [LARGE SCALE GENOMIC DNA]</scope>
    <source>
        <strain evidence="2">CGMCC 4.7177</strain>
    </source>
</reference>
<keyword evidence="1" id="KW-0032">Aminotransferase</keyword>